<organism evidence="9 10">
    <name type="scientific">Arthrobacter halodurans</name>
    <dbReference type="NCBI Taxonomy" id="516699"/>
    <lineage>
        <taxon>Bacteria</taxon>
        <taxon>Bacillati</taxon>
        <taxon>Actinomycetota</taxon>
        <taxon>Actinomycetes</taxon>
        <taxon>Micrococcales</taxon>
        <taxon>Micrococcaceae</taxon>
        <taxon>Arthrobacter</taxon>
    </lineage>
</organism>
<feature type="binding site" evidence="6">
    <location>
        <position position="257"/>
    </location>
    <ligand>
        <name>substrate</name>
    </ligand>
</feature>
<dbReference type="SUPFAM" id="SSF56601">
    <property type="entry name" value="beta-lactamase/transpeptidase-like"/>
    <property type="match status" value="1"/>
</dbReference>
<dbReference type="EMBL" id="JBHDLJ010000005">
    <property type="protein sequence ID" value="MFB0834615.1"/>
    <property type="molecule type" value="Genomic_DNA"/>
</dbReference>
<reference evidence="9 10" key="1">
    <citation type="submission" date="2024-09" db="EMBL/GenBank/DDBJ databases">
        <authorList>
            <person name="Salinas-Garcia M.A."/>
            <person name="Prieme A."/>
        </authorList>
    </citation>
    <scope>NUCLEOTIDE SEQUENCE [LARGE SCALE GENOMIC DNA]</scope>
    <source>
        <strain evidence="9 10">DSM 21081</strain>
    </source>
</reference>
<dbReference type="InterPro" id="IPR015868">
    <property type="entry name" value="Glutaminase"/>
</dbReference>
<feature type="binding site" evidence="6">
    <location>
        <position position="239"/>
    </location>
    <ligand>
        <name>substrate</name>
    </ligand>
</feature>
<evidence type="ECO:0000256" key="3">
    <source>
        <dbReference type="ARBA" id="ARBA00012918"/>
    </source>
</evidence>
<feature type="binding site" evidence="6">
    <location>
        <position position="60"/>
    </location>
    <ligand>
        <name>substrate</name>
    </ligand>
</feature>
<name>A0ABV4ULS5_9MICC</name>
<evidence type="ECO:0000256" key="7">
    <source>
        <dbReference type="SAM" id="MobiDB-lite"/>
    </source>
</evidence>
<evidence type="ECO:0000256" key="5">
    <source>
        <dbReference type="ARBA" id="ARBA00049534"/>
    </source>
</evidence>
<dbReference type="NCBIfam" id="TIGR03814">
    <property type="entry name" value="Gln_ase"/>
    <property type="match status" value="1"/>
</dbReference>
<dbReference type="Gene3D" id="3.40.710.10">
    <property type="entry name" value="DD-peptidase/beta-lactamase superfamily"/>
    <property type="match status" value="1"/>
</dbReference>
<feature type="binding site" evidence="6">
    <location>
        <position position="187"/>
    </location>
    <ligand>
        <name>substrate</name>
    </ligand>
</feature>
<proteinExistence type="inferred from homology"/>
<feature type="binding site" evidence="6">
    <location>
        <position position="156"/>
    </location>
    <ligand>
        <name>substrate</name>
    </ligand>
</feature>
<evidence type="ECO:0000313" key="9">
    <source>
        <dbReference type="EMBL" id="MFB0834615.1"/>
    </source>
</evidence>
<dbReference type="EC" id="3.5.1.2" evidence="3 6"/>
<dbReference type="Gene3D" id="3.30.750.24">
    <property type="entry name" value="STAS domain"/>
    <property type="match status" value="1"/>
</dbReference>
<comment type="catalytic activity">
    <reaction evidence="5 6">
        <text>L-glutamine + H2O = L-glutamate + NH4(+)</text>
        <dbReference type="Rhea" id="RHEA:15889"/>
        <dbReference type="ChEBI" id="CHEBI:15377"/>
        <dbReference type="ChEBI" id="CHEBI:28938"/>
        <dbReference type="ChEBI" id="CHEBI:29985"/>
        <dbReference type="ChEBI" id="CHEBI:58359"/>
        <dbReference type="EC" id="3.5.1.2"/>
    </reaction>
</comment>
<dbReference type="InterPro" id="IPR012338">
    <property type="entry name" value="Beta-lactam/transpept-like"/>
</dbReference>
<dbReference type="SUPFAM" id="SSF52091">
    <property type="entry name" value="SpoIIaa-like"/>
    <property type="match status" value="1"/>
</dbReference>
<evidence type="ECO:0000256" key="2">
    <source>
        <dbReference type="ARBA" id="ARBA00011881"/>
    </source>
</evidence>
<feature type="region of interest" description="Disordered" evidence="7">
    <location>
        <begin position="388"/>
        <end position="409"/>
    </location>
</feature>
<keyword evidence="4 6" id="KW-0378">Hydrolase</keyword>
<protein>
    <recommendedName>
        <fullName evidence="3 6">Glutaminase</fullName>
        <ecNumber evidence="3 6">3.5.1.2</ecNumber>
    </recommendedName>
</protein>
<evidence type="ECO:0000313" key="10">
    <source>
        <dbReference type="Proteomes" id="UP001575652"/>
    </source>
</evidence>
<dbReference type="PANTHER" id="PTHR12544:SF29">
    <property type="entry name" value="GLUTAMINASE"/>
    <property type="match status" value="1"/>
</dbReference>
<evidence type="ECO:0000256" key="6">
    <source>
        <dbReference type="HAMAP-Rule" id="MF_00313"/>
    </source>
</evidence>
<gene>
    <name evidence="6" type="primary">glsA</name>
    <name evidence="9" type="ORF">ACETWP_08440</name>
</gene>
<dbReference type="HAMAP" id="MF_00313">
    <property type="entry name" value="Glutaminase"/>
    <property type="match status" value="1"/>
</dbReference>
<feature type="binding site" evidence="6">
    <location>
        <position position="163"/>
    </location>
    <ligand>
        <name>substrate</name>
    </ligand>
</feature>
<dbReference type="PROSITE" id="PS50801">
    <property type="entry name" value="STAS"/>
    <property type="match status" value="1"/>
</dbReference>
<dbReference type="GO" id="GO:0004359">
    <property type="term" value="F:glutaminase activity"/>
    <property type="evidence" value="ECO:0007669"/>
    <property type="project" value="UniProtKB-EC"/>
</dbReference>
<dbReference type="InterPro" id="IPR002645">
    <property type="entry name" value="STAS_dom"/>
</dbReference>
<dbReference type="Pfam" id="PF04960">
    <property type="entry name" value="Glutaminase"/>
    <property type="match status" value="1"/>
</dbReference>
<dbReference type="PANTHER" id="PTHR12544">
    <property type="entry name" value="GLUTAMINASE"/>
    <property type="match status" value="1"/>
</dbReference>
<dbReference type="NCBIfam" id="NF002134">
    <property type="entry name" value="PRK00971.1-4"/>
    <property type="match status" value="1"/>
</dbReference>
<comment type="caution">
    <text evidence="9">The sequence shown here is derived from an EMBL/GenBank/DDBJ whole genome shotgun (WGS) entry which is preliminary data.</text>
</comment>
<sequence length="409" mass="43396">MPDYLLEVAEAVREDDGGAVADYIPQLAEASPDTLAIAVTTVNGRTHAAGDVDVEFSIQSISKPFAYAAAIMDRGLERVLRTVGLEPSGEAFNELSLETGTHRPKNPMINAGAIATHQLLLGEDADEDARVERALDFFSRLAGRPLAVDRAVYESEMATADRNFAIAHMLRTHGVIAAAAHDVVDGYTRQCSITVTAADLSVMAATLACGGVQPVTGERVVDAATARHTLAVMAGSGMYDAAGSWLTTVGIPAKSGVSGGLIGALPGQVGIGAMSPRLDEHGNSVRGVKMFERLSRDMGMHLMQPSTGRSDPVRDVRREADRIVYELQGSVDFTDAEAIVERLAGDGGAERVVFDTARVDHFTDVGRRVVLEGLRRLRLDGRPVSLVDPAGRLPDPDLGDGTYPDTDVP</sequence>
<evidence type="ECO:0000256" key="4">
    <source>
        <dbReference type="ARBA" id="ARBA00022801"/>
    </source>
</evidence>
<evidence type="ECO:0000256" key="1">
    <source>
        <dbReference type="ARBA" id="ARBA00011076"/>
    </source>
</evidence>
<feature type="binding site" evidence="6">
    <location>
        <position position="110"/>
    </location>
    <ligand>
        <name>substrate</name>
    </ligand>
</feature>
<keyword evidence="10" id="KW-1185">Reference proteome</keyword>
<dbReference type="RefSeq" id="WP_373971788.1">
    <property type="nucleotide sequence ID" value="NZ_JBHDLJ010000005.1"/>
</dbReference>
<accession>A0ABV4ULS5</accession>
<comment type="subunit">
    <text evidence="2 6">Homotetramer.</text>
</comment>
<feature type="domain" description="STAS" evidence="8">
    <location>
        <begin position="312"/>
        <end position="387"/>
    </location>
</feature>
<comment type="similarity">
    <text evidence="1 6">Belongs to the glutaminase family.</text>
</comment>
<dbReference type="Proteomes" id="UP001575652">
    <property type="component" value="Unassembled WGS sequence"/>
</dbReference>
<keyword evidence="6" id="KW-0007">Acetylation</keyword>
<dbReference type="InterPro" id="IPR036513">
    <property type="entry name" value="STAS_dom_sf"/>
</dbReference>
<evidence type="ECO:0000259" key="8">
    <source>
        <dbReference type="PROSITE" id="PS50801"/>
    </source>
</evidence>